<comment type="caution">
    <text evidence="3">The sequence shown here is derived from an EMBL/GenBank/DDBJ whole genome shotgun (WGS) entry which is preliminary data.</text>
</comment>
<dbReference type="AlphaFoldDB" id="A0AAV7H4Q4"/>
<evidence type="ECO:0000256" key="1">
    <source>
        <dbReference type="ARBA" id="ARBA00022737"/>
    </source>
</evidence>
<evidence type="ECO:0000313" key="4">
    <source>
        <dbReference type="Proteomes" id="UP000775213"/>
    </source>
</evidence>
<dbReference type="PANTHER" id="PTHR47926">
    <property type="entry name" value="PENTATRICOPEPTIDE REPEAT-CONTAINING PROTEIN"/>
    <property type="match status" value="1"/>
</dbReference>
<gene>
    <name evidence="3" type="ORF">IEQ34_010432</name>
</gene>
<feature type="repeat" description="PPR" evidence="2">
    <location>
        <begin position="41"/>
        <end position="75"/>
    </location>
</feature>
<proteinExistence type="predicted"/>
<evidence type="ECO:0000256" key="2">
    <source>
        <dbReference type="PROSITE-ProRule" id="PRU00708"/>
    </source>
</evidence>
<reference evidence="3 4" key="1">
    <citation type="journal article" date="2021" name="Hortic Res">
        <title>Chromosome-scale assembly of the Dendrobium chrysotoxum genome enhances the understanding of orchid evolution.</title>
        <authorList>
            <person name="Zhang Y."/>
            <person name="Zhang G.Q."/>
            <person name="Zhang D."/>
            <person name="Liu X.D."/>
            <person name="Xu X.Y."/>
            <person name="Sun W.H."/>
            <person name="Yu X."/>
            <person name="Zhu X."/>
            <person name="Wang Z.W."/>
            <person name="Zhao X."/>
            <person name="Zhong W.Y."/>
            <person name="Chen H."/>
            <person name="Yin W.L."/>
            <person name="Huang T."/>
            <person name="Niu S.C."/>
            <person name="Liu Z.J."/>
        </authorList>
    </citation>
    <scope>NUCLEOTIDE SEQUENCE [LARGE SCALE GENOMIC DNA]</scope>
    <source>
        <strain evidence="3">Lindl</strain>
    </source>
</reference>
<dbReference type="GO" id="GO:0003723">
    <property type="term" value="F:RNA binding"/>
    <property type="evidence" value="ECO:0007669"/>
    <property type="project" value="InterPro"/>
</dbReference>
<dbReference type="NCBIfam" id="TIGR00756">
    <property type="entry name" value="PPR"/>
    <property type="match status" value="1"/>
</dbReference>
<accession>A0AAV7H4Q4</accession>
<dbReference type="InterPro" id="IPR011990">
    <property type="entry name" value="TPR-like_helical_dom_sf"/>
</dbReference>
<sequence>MGCARPYLSWTSLSKLVWSPYAKCGGLDEAERMFDKMPKTNVMSWTAMISGCISKGKLKEFVVVFQKSLERELKPGSLTLVRMLTTCTQLGDAKMGKWVHELVA</sequence>
<dbReference type="Proteomes" id="UP000775213">
    <property type="component" value="Unassembled WGS sequence"/>
</dbReference>
<dbReference type="PROSITE" id="PS51375">
    <property type="entry name" value="PPR"/>
    <property type="match status" value="1"/>
</dbReference>
<dbReference type="InterPro" id="IPR002885">
    <property type="entry name" value="PPR_rpt"/>
</dbReference>
<evidence type="ECO:0008006" key="5">
    <source>
        <dbReference type="Google" id="ProtNLM"/>
    </source>
</evidence>
<evidence type="ECO:0000313" key="3">
    <source>
        <dbReference type="EMBL" id="KAH0462857.1"/>
    </source>
</evidence>
<name>A0AAV7H4Q4_DENCH</name>
<keyword evidence="1" id="KW-0677">Repeat</keyword>
<dbReference type="Gene3D" id="1.25.40.10">
    <property type="entry name" value="Tetratricopeptide repeat domain"/>
    <property type="match status" value="1"/>
</dbReference>
<dbReference type="EMBL" id="JAGFBR010000009">
    <property type="protein sequence ID" value="KAH0462857.1"/>
    <property type="molecule type" value="Genomic_DNA"/>
</dbReference>
<keyword evidence="4" id="KW-1185">Reference proteome</keyword>
<dbReference type="Pfam" id="PF01535">
    <property type="entry name" value="PPR"/>
    <property type="match status" value="2"/>
</dbReference>
<dbReference type="InterPro" id="IPR046960">
    <property type="entry name" value="PPR_At4g14850-like_plant"/>
</dbReference>
<protein>
    <recommendedName>
        <fullName evidence="5">Pentatricopeptide repeat-containing protein</fullName>
    </recommendedName>
</protein>
<dbReference type="GO" id="GO:0009451">
    <property type="term" value="P:RNA modification"/>
    <property type="evidence" value="ECO:0007669"/>
    <property type="project" value="InterPro"/>
</dbReference>
<organism evidence="3 4">
    <name type="scientific">Dendrobium chrysotoxum</name>
    <name type="common">Orchid</name>
    <dbReference type="NCBI Taxonomy" id="161865"/>
    <lineage>
        <taxon>Eukaryota</taxon>
        <taxon>Viridiplantae</taxon>
        <taxon>Streptophyta</taxon>
        <taxon>Embryophyta</taxon>
        <taxon>Tracheophyta</taxon>
        <taxon>Spermatophyta</taxon>
        <taxon>Magnoliopsida</taxon>
        <taxon>Liliopsida</taxon>
        <taxon>Asparagales</taxon>
        <taxon>Orchidaceae</taxon>
        <taxon>Epidendroideae</taxon>
        <taxon>Malaxideae</taxon>
        <taxon>Dendrobiinae</taxon>
        <taxon>Dendrobium</taxon>
    </lineage>
</organism>